<dbReference type="STRING" id="796943.HMPREF9625_00518"/>
<dbReference type="EMBL" id="AFZC02000003">
    <property type="protein sequence ID" value="EHL11688.1"/>
    <property type="molecule type" value="Genomic_DNA"/>
</dbReference>
<dbReference type="GO" id="GO:0005886">
    <property type="term" value="C:plasma membrane"/>
    <property type="evidence" value="ECO:0007669"/>
    <property type="project" value="UniProtKB-SubCell"/>
</dbReference>
<proteinExistence type="predicted"/>
<evidence type="ECO:0000313" key="8">
    <source>
        <dbReference type="Proteomes" id="UP000018461"/>
    </source>
</evidence>
<feature type="transmembrane region" description="Helical" evidence="6">
    <location>
        <begin position="59"/>
        <end position="82"/>
    </location>
</feature>
<evidence type="ECO:0008006" key="9">
    <source>
        <dbReference type="Google" id="ProtNLM"/>
    </source>
</evidence>
<dbReference type="PANTHER" id="PTHR33931:SF2">
    <property type="entry name" value="HOLIN-LIKE PROTEIN CIDA"/>
    <property type="match status" value="1"/>
</dbReference>
<dbReference type="InterPro" id="IPR005538">
    <property type="entry name" value="LrgA/CidA"/>
</dbReference>
<keyword evidence="3 6" id="KW-0812">Transmembrane</keyword>
<evidence type="ECO:0000256" key="3">
    <source>
        <dbReference type="ARBA" id="ARBA00022692"/>
    </source>
</evidence>
<name>G9WMD5_9FIRM</name>
<accession>G9WMD5</accession>
<organism evidence="7 8">
    <name type="scientific">Oribacterium parvum ACB1</name>
    <dbReference type="NCBI Taxonomy" id="796943"/>
    <lineage>
        <taxon>Bacteria</taxon>
        <taxon>Bacillati</taxon>
        <taxon>Bacillota</taxon>
        <taxon>Clostridia</taxon>
        <taxon>Lachnospirales</taxon>
        <taxon>Lachnospiraceae</taxon>
        <taxon>Oribacterium</taxon>
    </lineage>
</organism>
<comment type="caution">
    <text evidence="7">The sequence shown here is derived from an EMBL/GenBank/DDBJ whole genome shotgun (WGS) entry which is preliminary data.</text>
</comment>
<evidence type="ECO:0000256" key="6">
    <source>
        <dbReference type="SAM" id="Phobius"/>
    </source>
</evidence>
<reference evidence="7" key="1">
    <citation type="submission" date="2011-08" db="EMBL/GenBank/DDBJ databases">
        <authorList>
            <consortium name="The Broad Institute Genome Sequencing Platform"/>
            <person name="Earl A."/>
            <person name="Ward D."/>
            <person name="Feldgarden M."/>
            <person name="Gevers D."/>
            <person name="Sizova M."/>
            <person name="Hazen A."/>
            <person name="Epstein S."/>
            <person name="Young S.K."/>
            <person name="Zeng Q."/>
            <person name="Gargeya S."/>
            <person name="Fitzgerald M."/>
            <person name="Haas B."/>
            <person name="Abouelleil A."/>
            <person name="Alvarado L."/>
            <person name="Arachchi H.M."/>
            <person name="Berlin A."/>
            <person name="Brown A."/>
            <person name="Chapman S.B."/>
            <person name="Chen Z."/>
            <person name="Dunbar C."/>
            <person name="Freedman E."/>
            <person name="Gearin G."/>
            <person name="Gellesch M."/>
            <person name="Goldberg J."/>
            <person name="Griggs A."/>
            <person name="Gujja S."/>
            <person name="Heiman D."/>
            <person name="Howarth C."/>
            <person name="Larson L."/>
            <person name="Lui A."/>
            <person name="MacDonald P.J.P."/>
            <person name="Montmayeur A."/>
            <person name="Murphy C."/>
            <person name="Neiman D."/>
            <person name="Pearson M."/>
            <person name="Priest M."/>
            <person name="Roberts A."/>
            <person name="Saif S."/>
            <person name="Shea T."/>
            <person name="Shenoy N."/>
            <person name="Sisk P."/>
            <person name="Stolte C."/>
            <person name="Sykes S."/>
            <person name="Wortman J."/>
            <person name="Nusbaum C."/>
            <person name="Birren B."/>
        </authorList>
    </citation>
    <scope>NUCLEOTIDE SEQUENCE</scope>
    <source>
        <strain evidence="7">ACB1</strain>
    </source>
</reference>
<feature type="transmembrane region" description="Helical" evidence="6">
    <location>
        <begin position="88"/>
        <end position="111"/>
    </location>
</feature>
<comment type="subcellular location">
    <subcellularLocation>
        <location evidence="1">Cell membrane</location>
        <topology evidence="1">Multi-pass membrane protein</topology>
    </subcellularLocation>
</comment>
<sequence length="158" mass="17790">MKLIRQTLWIIFFTFIGEILNKLLPLPVPAGVYGLILMLIFLMRGLIRLDEVEVAGSFLLETMSIMFLPAAVGIMTVTKLLLPVLLPYTVIIFFSTFLVISVTGLSAEFILRRTESKEDKLKEKLSVEVAMDKKEKQKEELVSLLLEDAKSGLQDLEG</sequence>
<reference evidence="7" key="2">
    <citation type="submission" date="2013-03" db="EMBL/GenBank/DDBJ databases">
        <title>The Genome Sequence of Oribacterium sp. ACB1.</title>
        <authorList>
            <consortium name="The Broad Institute Genomics Platform"/>
            <consortium name="The Broad Institute Genome Sequencing Center for Infectious Disease"/>
            <person name="Earl A."/>
            <person name="Ward D."/>
            <person name="Feldgarden M."/>
            <person name="Gevers D."/>
            <person name="Sizova M."/>
            <person name="Hazen A."/>
            <person name="Epstein S."/>
            <person name="Walker B."/>
            <person name="Young S."/>
            <person name="Zeng Q."/>
            <person name="Gargeya S."/>
            <person name="Fitzgerald M."/>
            <person name="Haas B."/>
            <person name="Abouelleil A."/>
            <person name="Allen A.W."/>
            <person name="Alvarado L."/>
            <person name="Arachchi H.M."/>
            <person name="Berlin A.M."/>
            <person name="Chapman S.B."/>
            <person name="Gainer-Dewar J."/>
            <person name="Goldberg J."/>
            <person name="Griggs A."/>
            <person name="Gujja S."/>
            <person name="Hansen M."/>
            <person name="Howarth C."/>
            <person name="Imamovic A."/>
            <person name="Ireland A."/>
            <person name="Larimer J."/>
            <person name="McCowan C."/>
            <person name="Murphy C."/>
            <person name="Pearson M."/>
            <person name="Poon T.W."/>
            <person name="Priest M."/>
            <person name="Roberts A."/>
            <person name="Saif S."/>
            <person name="Shea T."/>
            <person name="Sisk P."/>
            <person name="Sykes S."/>
            <person name="Wortman J."/>
            <person name="Nusbaum C."/>
            <person name="Birren B."/>
        </authorList>
    </citation>
    <scope>NUCLEOTIDE SEQUENCE [LARGE SCALE GENOMIC DNA]</scope>
    <source>
        <strain evidence="7">ACB1</strain>
    </source>
</reference>
<dbReference type="PATRIC" id="fig|796943.3.peg.913"/>
<keyword evidence="4 6" id="KW-1133">Transmembrane helix</keyword>
<evidence type="ECO:0000313" key="7">
    <source>
        <dbReference type="EMBL" id="EHL11688.1"/>
    </source>
</evidence>
<feature type="transmembrane region" description="Helical" evidence="6">
    <location>
        <begin position="7"/>
        <end position="24"/>
    </location>
</feature>
<evidence type="ECO:0000256" key="1">
    <source>
        <dbReference type="ARBA" id="ARBA00004651"/>
    </source>
</evidence>
<dbReference type="Pfam" id="PF03788">
    <property type="entry name" value="LrgA"/>
    <property type="match status" value="1"/>
</dbReference>
<feature type="transmembrane region" description="Helical" evidence="6">
    <location>
        <begin position="30"/>
        <end position="47"/>
    </location>
</feature>
<evidence type="ECO:0000256" key="4">
    <source>
        <dbReference type="ARBA" id="ARBA00022989"/>
    </source>
</evidence>
<keyword evidence="8" id="KW-1185">Reference proteome</keyword>
<gene>
    <name evidence="7" type="ORF">HMPREF9625_00518</name>
</gene>
<dbReference type="RefSeq" id="WP_009534380.1">
    <property type="nucleotide sequence ID" value="NZ_KE148312.1"/>
</dbReference>
<dbReference type="AlphaFoldDB" id="G9WMD5"/>
<dbReference type="PANTHER" id="PTHR33931">
    <property type="entry name" value="HOLIN-LIKE PROTEIN CIDA-RELATED"/>
    <property type="match status" value="1"/>
</dbReference>
<keyword evidence="2" id="KW-1003">Cell membrane</keyword>
<dbReference type="Proteomes" id="UP000018461">
    <property type="component" value="Unassembled WGS sequence"/>
</dbReference>
<dbReference type="HOGENOM" id="CLU_113736_2_0_9"/>
<evidence type="ECO:0000256" key="5">
    <source>
        <dbReference type="ARBA" id="ARBA00023136"/>
    </source>
</evidence>
<keyword evidence="5 6" id="KW-0472">Membrane</keyword>
<evidence type="ECO:0000256" key="2">
    <source>
        <dbReference type="ARBA" id="ARBA00022475"/>
    </source>
</evidence>
<protein>
    <recommendedName>
        <fullName evidence="9">LrgA family protein</fullName>
    </recommendedName>
</protein>